<dbReference type="CDD" id="cd00609">
    <property type="entry name" value="AAT_like"/>
    <property type="match status" value="1"/>
</dbReference>
<dbReference type="PANTHER" id="PTHR42832">
    <property type="entry name" value="AMINO ACID AMINOTRANSFERASE"/>
    <property type="match status" value="1"/>
</dbReference>
<evidence type="ECO:0000256" key="3">
    <source>
        <dbReference type="ARBA" id="ARBA00022679"/>
    </source>
</evidence>
<keyword evidence="6" id="KW-1185">Reference proteome</keyword>
<dbReference type="InterPro" id="IPR004839">
    <property type="entry name" value="Aminotransferase_I/II_large"/>
</dbReference>
<dbReference type="Pfam" id="PF00155">
    <property type="entry name" value="Aminotran_1_2"/>
    <property type="match status" value="1"/>
</dbReference>
<feature type="domain" description="Aminotransferase class I/classII large" evidence="4">
    <location>
        <begin position="34"/>
        <end position="178"/>
    </location>
</feature>
<dbReference type="InterPro" id="IPR015422">
    <property type="entry name" value="PyrdxlP-dep_Trfase_small"/>
</dbReference>
<keyword evidence="2" id="KW-0032">Aminotransferase</keyword>
<dbReference type="InterPro" id="IPR015424">
    <property type="entry name" value="PyrdxlP-dep_Trfase"/>
</dbReference>
<dbReference type="GO" id="GO:0008483">
    <property type="term" value="F:transaminase activity"/>
    <property type="evidence" value="ECO:0007669"/>
    <property type="project" value="UniProtKB-KW"/>
</dbReference>
<reference evidence="5 6" key="1">
    <citation type="journal article" date="2016" name="Sci. Rep.">
        <title>Metabolic traits of an uncultured archaeal lineage -MSBL1- from brine pools of the Red Sea.</title>
        <authorList>
            <person name="Mwirichia R."/>
            <person name="Alam I."/>
            <person name="Rashid M."/>
            <person name="Vinu M."/>
            <person name="Ba-Alawi W."/>
            <person name="Anthony Kamau A."/>
            <person name="Kamanda Ngugi D."/>
            <person name="Goker M."/>
            <person name="Klenk H.P."/>
            <person name="Bajic V."/>
            <person name="Stingl U."/>
        </authorList>
    </citation>
    <scope>NUCLEOTIDE SEQUENCE [LARGE SCALE GENOMIC DNA]</scope>
    <source>
        <strain evidence="5">SCGC-AAA259E17</strain>
    </source>
</reference>
<comment type="cofactor">
    <cofactor evidence="1">
        <name>pyridoxal 5'-phosphate</name>
        <dbReference type="ChEBI" id="CHEBI:597326"/>
    </cofactor>
</comment>
<evidence type="ECO:0000313" key="5">
    <source>
        <dbReference type="EMBL" id="KXA93245.1"/>
    </source>
</evidence>
<protein>
    <recommendedName>
        <fullName evidence="4">Aminotransferase class I/classII large domain-containing protein</fullName>
    </recommendedName>
</protein>
<evidence type="ECO:0000256" key="1">
    <source>
        <dbReference type="ARBA" id="ARBA00001933"/>
    </source>
</evidence>
<accession>A0A133UGA2</accession>
<dbReference type="InterPro" id="IPR015421">
    <property type="entry name" value="PyrdxlP-dep_Trfase_major"/>
</dbReference>
<feature type="non-terminal residue" evidence="5">
    <location>
        <position position="178"/>
    </location>
</feature>
<evidence type="ECO:0000313" key="6">
    <source>
        <dbReference type="Proteomes" id="UP000070373"/>
    </source>
</evidence>
<dbReference type="Gene3D" id="3.40.640.10">
    <property type="entry name" value="Type I PLP-dependent aspartate aminotransferase-like (Major domain)"/>
    <property type="match status" value="1"/>
</dbReference>
<dbReference type="InterPro" id="IPR050881">
    <property type="entry name" value="LL-DAP_aminotransferase"/>
</dbReference>
<dbReference type="GO" id="GO:0030170">
    <property type="term" value="F:pyridoxal phosphate binding"/>
    <property type="evidence" value="ECO:0007669"/>
    <property type="project" value="InterPro"/>
</dbReference>
<dbReference type="PANTHER" id="PTHR42832:SF3">
    <property type="entry name" value="L-GLUTAMINE--4-(METHYLSULFANYL)-2-OXOBUTANOATE AMINOTRANSFERASE"/>
    <property type="match status" value="1"/>
</dbReference>
<sequence>MNIEKSNYLNSIRPYAFAEVNKARKKAEKEYPDEILDFGVGDPTEPTPAVAVSEGIKEAVTRPERGYPSYDGEWEFREAVSTWLEERFGVKMDPQNEITATLGSKQAVFSFPMAYVNRGDAVLIPDPGYPPYTTGTKQRGGEPVFMPLEEENDFLPQLEKIDEGDAKNAKIMWINYPN</sequence>
<comment type="caution">
    <text evidence="5">The sequence shown here is derived from an EMBL/GenBank/DDBJ whole genome shotgun (WGS) entry which is preliminary data.</text>
</comment>
<dbReference type="EMBL" id="LHXN01000011">
    <property type="protein sequence ID" value="KXA93245.1"/>
    <property type="molecule type" value="Genomic_DNA"/>
</dbReference>
<gene>
    <name evidence="5" type="ORF">AKJ64_01145</name>
</gene>
<dbReference type="Proteomes" id="UP000070373">
    <property type="component" value="Unassembled WGS sequence"/>
</dbReference>
<dbReference type="AlphaFoldDB" id="A0A133UGA2"/>
<proteinExistence type="predicted"/>
<name>A0A133UGA2_9EURY</name>
<dbReference type="Gene3D" id="3.90.1150.10">
    <property type="entry name" value="Aspartate Aminotransferase, domain 1"/>
    <property type="match status" value="1"/>
</dbReference>
<keyword evidence="3" id="KW-0808">Transferase</keyword>
<evidence type="ECO:0000259" key="4">
    <source>
        <dbReference type="Pfam" id="PF00155"/>
    </source>
</evidence>
<evidence type="ECO:0000256" key="2">
    <source>
        <dbReference type="ARBA" id="ARBA00022576"/>
    </source>
</evidence>
<dbReference type="SUPFAM" id="SSF53383">
    <property type="entry name" value="PLP-dependent transferases"/>
    <property type="match status" value="1"/>
</dbReference>
<organism evidence="5 6">
    <name type="scientific">candidate division MSBL1 archaeon SCGC-AAA259E17</name>
    <dbReference type="NCBI Taxonomy" id="1698263"/>
    <lineage>
        <taxon>Archaea</taxon>
        <taxon>Methanobacteriati</taxon>
        <taxon>Methanobacteriota</taxon>
        <taxon>candidate division MSBL1</taxon>
    </lineage>
</organism>